<comment type="caution">
    <text evidence="4">The sequence shown here is derived from an EMBL/GenBank/DDBJ whole genome shotgun (WGS) entry which is preliminary data.</text>
</comment>
<feature type="signal peptide" evidence="2">
    <location>
        <begin position="1"/>
        <end position="20"/>
    </location>
</feature>
<evidence type="ECO:0000256" key="1">
    <source>
        <dbReference type="ARBA" id="ARBA00006068"/>
    </source>
</evidence>
<dbReference type="InterPro" id="IPR004474">
    <property type="entry name" value="LytR_CpsA_psr"/>
</dbReference>
<evidence type="ECO:0000313" key="4">
    <source>
        <dbReference type="EMBL" id="KAF1085722.1"/>
    </source>
</evidence>
<dbReference type="PANTHER" id="PTHR33392:SF6">
    <property type="entry name" value="POLYISOPRENYL-TEICHOIC ACID--PEPTIDOGLYCAN TEICHOIC ACID TRANSFERASE TAGU"/>
    <property type="match status" value="1"/>
</dbReference>
<dbReference type="NCBIfam" id="TIGR00350">
    <property type="entry name" value="lytR_cpsA_psr"/>
    <property type="match status" value="1"/>
</dbReference>
<organism evidence="4 5">
    <name type="scientific">Sporotomaculum syntrophicum</name>
    <dbReference type="NCBI Taxonomy" id="182264"/>
    <lineage>
        <taxon>Bacteria</taxon>
        <taxon>Bacillati</taxon>
        <taxon>Bacillota</taxon>
        <taxon>Clostridia</taxon>
        <taxon>Eubacteriales</taxon>
        <taxon>Desulfallaceae</taxon>
        <taxon>Sporotomaculum</taxon>
    </lineage>
</organism>
<keyword evidence="2" id="KW-0732">Signal</keyword>
<gene>
    <name evidence="4" type="primary">ywtF</name>
    <name evidence="4" type="ORF">SPSYN_01868</name>
</gene>
<evidence type="ECO:0000313" key="5">
    <source>
        <dbReference type="Proteomes" id="UP000798488"/>
    </source>
</evidence>
<dbReference type="Pfam" id="PF03816">
    <property type="entry name" value="LytR_cpsA_psr"/>
    <property type="match status" value="1"/>
</dbReference>
<proteinExistence type="inferred from homology"/>
<protein>
    <submittedName>
        <fullName evidence="4">Transcriptional regulator YwtF</fullName>
    </submittedName>
</protein>
<comment type="similarity">
    <text evidence="1">Belongs to the LytR/CpsA/Psr (LCP) family.</text>
</comment>
<dbReference type="PANTHER" id="PTHR33392">
    <property type="entry name" value="POLYISOPRENYL-TEICHOIC ACID--PEPTIDOGLYCAN TEICHOIC ACID TRANSFERASE TAGU"/>
    <property type="match status" value="1"/>
</dbReference>
<dbReference type="Proteomes" id="UP000798488">
    <property type="component" value="Unassembled WGS sequence"/>
</dbReference>
<feature type="chain" id="PRO_5039656441" evidence="2">
    <location>
        <begin position="21"/>
        <end position="308"/>
    </location>
</feature>
<reference evidence="4" key="1">
    <citation type="submission" date="2016-02" db="EMBL/GenBank/DDBJ databases">
        <title>Draft Genome Sequence of Sporotomaculum syntrophicum Strain FB, a Syntrophic Benzoate Degrader.</title>
        <authorList>
            <person name="Nobu M.K."/>
            <person name="Narihiro T."/>
            <person name="Qiu Y.-L."/>
            <person name="Ohashi A."/>
            <person name="Liu W.-T."/>
            <person name="Yuji S."/>
        </authorList>
    </citation>
    <scope>NUCLEOTIDE SEQUENCE</scope>
    <source>
        <strain evidence="4">FB</strain>
    </source>
</reference>
<dbReference type="InterPro" id="IPR050922">
    <property type="entry name" value="LytR/CpsA/Psr_CW_biosynth"/>
</dbReference>
<dbReference type="RefSeq" id="WP_161822156.1">
    <property type="nucleotide sequence ID" value="NZ_LSRS01000003.1"/>
</dbReference>
<evidence type="ECO:0000256" key="2">
    <source>
        <dbReference type="SAM" id="SignalP"/>
    </source>
</evidence>
<dbReference type="OrthoDB" id="9782542at2"/>
<keyword evidence="5" id="KW-1185">Reference proteome</keyword>
<accession>A0A9D3AY62</accession>
<dbReference type="Gene3D" id="3.40.630.190">
    <property type="entry name" value="LCP protein"/>
    <property type="match status" value="1"/>
</dbReference>
<dbReference type="AlphaFoldDB" id="A0A9D3AY62"/>
<sequence length="308" mass="34736">MFKKAALLVLLFIIIPSAFAYSLINKIDHVRINKTDKALGIKTADGTNLPKQEGIVNIALFGLDRYQRAQNGRSDTIIICTIDFAQQTIKMSSIMRDLIVPIEGHGEDKINHAYAYGGPQLALKTINQNFNTSISDFVTVDFRTLKEAVDALGGITIDVQDEEREIINDYMDDRSKYITKSGKQLLDGEQVLAYVSNRKFDNDFVRIDRQKEVLAAVFNKVQKNGLTSLPNYVARILPYVETSMTKTAILNLGMSCFTQQVNILEHERFPQDGYWQNANIAGVYYLQSDLAATKQQLHDFILSDARAR</sequence>
<feature type="domain" description="Cell envelope-related transcriptional attenuator" evidence="3">
    <location>
        <begin position="73"/>
        <end position="222"/>
    </location>
</feature>
<dbReference type="EMBL" id="LSRS01000003">
    <property type="protein sequence ID" value="KAF1085722.1"/>
    <property type="molecule type" value="Genomic_DNA"/>
</dbReference>
<evidence type="ECO:0000259" key="3">
    <source>
        <dbReference type="Pfam" id="PF03816"/>
    </source>
</evidence>
<name>A0A9D3AY62_9FIRM</name>